<protein>
    <recommendedName>
        <fullName evidence="3">Flagellar hook-length control protein FliK</fullName>
    </recommendedName>
</protein>
<name>A0A3M0BL88_9AQUI</name>
<sequence>MLNFKLPSIEAEYLNIVKLPAKSLTLKAGENIKAQVVDILPSGGVVIRLKGQLVEVKSEIPLQKDTQLLLKILPSSDQNNVKLRLISILSKNEANIIKTILQNFQLKPSNLDFKSVQILNLINEQLVLNLNPSKLEQAIKNSGVFFESKIRKNLDYKNDLKFKLLKLLSDENINPAEKEKVKQLIKDIQQYQFLSKLTDSIWTFIPFFDKELEKVDFIYKKLRKNNKEYHLIIIPLTLKSIGNLQINILNFEKNLNISFFSENKKFLEKIKKNIEELQSKLQMLSFNANFSFIEGNINLENIAKNKFTNIFNIKV</sequence>
<evidence type="ECO:0008006" key="3">
    <source>
        <dbReference type="Google" id="ProtNLM"/>
    </source>
</evidence>
<evidence type="ECO:0000313" key="2">
    <source>
        <dbReference type="Proteomes" id="UP000280842"/>
    </source>
</evidence>
<keyword evidence="2" id="KW-1185">Reference proteome</keyword>
<dbReference type="RefSeq" id="WP_121922989.1">
    <property type="nucleotide sequence ID" value="NZ_REFO01000011.1"/>
</dbReference>
<dbReference type="Proteomes" id="UP000280842">
    <property type="component" value="Unassembled WGS sequence"/>
</dbReference>
<accession>A0A3M0BL88</accession>
<dbReference type="AlphaFoldDB" id="A0A3M0BL88"/>
<gene>
    <name evidence="1" type="ORF">CLV39_0860</name>
</gene>
<dbReference type="EMBL" id="REFO01000011">
    <property type="protein sequence ID" value="RMA97204.1"/>
    <property type="molecule type" value="Genomic_DNA"/>
</dbReference>
<comment type="caution">
    <text evidence="1">The sequence shown here is derived from an EMBL/GenBank/DDBJ whole genome shotgun (WGS) entry which is preliminary data.</text>
</comment>
<proteinExistence type="predicted"/>
<organism evidence="1 2">
    <name type="scientific">Hydrogenothermus marinus</name>
    <dbReference type="NCBI Taxonomy" id="133270"/>
    <lineage>
        <taxon>Bacteria</taxon>
        <taxon>Pseudomonadati</taxon>
        <taxon>Aquificota</taxon>
        <taxon>Aquificia</taxon>
        <taxon>Aquificales</taxon>
        <taxon>Hydrogenothermaceae</taxon>
        <taxon>Hydrogenothermus</taxon>
    </lineage>
</organism>
<evidence type="ECO:0000313" key="1">
    <source>
        <dbReference type="EMBL" id="RMA97204.1"/>
    </source>
</evidence>
<reference evidence="1 2" key="1">
    <citation type="submission" date="2018-10" db="EMBL/GenBank/DDBJ databases">
        <title>Genomic Encyclopedia of Archaeal and Bacterial Type Strains, Phase II (KMG-II): from individual species to whole genera.</title>
        <authorList>
            <person name="Goeker M."/>
        </authorList>
    </citation>
    <scope>NUCLEOTIDE SEQUENCE [LARGE SCALE GENOMIC DNA]</scope>
    <source>
        <strain evidence="1 2">VM1</strain>
    </source>
</reference>
<dbReference type="OrthoDB" id="9877at2"/>